<sequence length="854" mass="97511">MRTSFLKHSDDSVTKRIISLNETKEKDFLNIQKQLSFNNQTIDALNPPVNHSNHNQVFDSPEQIERNMENLREFQKLQEQKNKNSNTLQLPIVINKDQKNLLRKINASDNNLHKLAGETSTKRSKSSSLHEDSRDVKVEAGHHPEEGEENWENLEKSEFGGEVDAETNDDDNESNGGDSLQESIKVDLEEQEVIAKSMKEKEKEKEKILQYSTQKEKNSFEKNFVKIELPEAKRKEENRMSVAFLLKQQNAIFGKKSALTSLINDKGTENPFANEYGFFCGKGDADAIILKIYIPYSDEPSIPLKISVKRDAKVEECIGYALYEYFNEGRTPILEVDLCDIACWNMRIMDDDGTIDDDFPALERARKIGKFSFDQFALTTASPDQIKLNKKARQKESEMSITLPSSPSQPKVVEYLLRIHLYSTIEVKQTTTLKIDSSTLLSVVFEKICQKRKYDIKEYILKMADAVTDAPLDKTLEQLKVQEFCVLKRDRGGLGDIYLRPMDENNENQIVSSFQNEDKLGYKRTYQMSDQPSDVIWEQGMDKGYLLDICEYLESGFDLKKQLSLINQFNHFQEIIDDLEIHFIHQLSEKKNVQKPLMLIHGTNVIEYYSPLTNAGYSVVVPSLPGYGYSSIPKVTGCNTTKIAAIFNKLMKKLGYENYYAQGGDWGSFIARSLGHQFPINCSAIHVNMCFTPPPIYHVLEWPGIIAAKFVPKLFFSESEVAGMKGSEDYFLNGSGYFQIQSTKPQTLGYALTDSAIGLTAWISEKMLSWSGMRVSKDEILTNVLIYWFTKTITSSMRLYYEELKSGMLSVKYCSVPTGVTIFPEDILSTPQRWAKYHMNIQSWTNHNSGGLFS</sequence>
<dbReference type="InterPro" id="IPR000073">
    <property type="entry name" value="AB_hydrolase_1"/>
</dbReference>
<protein>
    <submittedName>
        <fullName evidence="8">Epoxide hydrolase</fullName>
    </submittedName>
</protein>
<evidence type="ECO:0000256" key="2">
    <source>
        <dbReference type="ARBA" id="ARBA00022797"/>
    </source>
</evidence>
<dbReference type="InterPro" id="IPR029058">
    <property type="entry name" value="AB_hydrolase_fold"/>
</dbReference>
<evidence type="ECO:0000259" key="7">
    <source>
        <dbReference type="Pfam" id="PF16978"/>
    </source>
</evidence>
<dbReference type="Pfam" id="PF00561">
    <property type="entry name" value="Abhydrolase_1"/>
    <property type="match status" value="1"/>
</dbReference>
<comment type="similarity">
    <text evidence="1">Belongs to the peptidase S33 family.</text>
</comment>
<evidence type="ECO:0000256" key="3">
    <source>
        <dbReference type="ARBA" id="ARBA00022801"/>
    </source>
</evidence>
<dbReference type="InterPro" id="IPR010497">
    <property type="entry name" value="Epoxide_hydro_N"/>
</dbReference>
<dbReference type="GO" id="GO:0004301">
    <property type="term" value="F:epoxide hydrolase activity"/>
    <property type="evidence" value="ECO:0007669"/>
    <property type="project" value="TreeGrafter"/>
</dbReference>
<keyword evidence="3 8" id="KW-0378">Hydrolase</keyword>
<evidence type="ECO:0000313" key="8">
    <source>
        <dbReference type="EMBL" id="KAJ3227406.1"/>
    </source>
</evidence>
<dbReference type="Gene3D" id="3.40.50.1820">
    <property type="entry name" value="alpha/beta hydrolase"/>
    <property type="match status" value="1"/>
</dbReference>
<dbReference type="Gene3D" id="3.10.20.90">
    <property type="entry name" value="Phosphatidylinositol 3-kinase Catalytic Subunit, Chain A, domain 1"/>
    <property type="match status" value="1"/>
</dbReference>
<evidence type="ECO:0000259" key="6">
    <source>
        <dbReference type="Pfam" id="PF06441"/>
    </source>
</evidence>
<feature type="compositionally biased region" description="Acidic residues" evidence="4">
    <location>
        <begin position="161"/>
        <end position="173"/>
    </location>
</feature>
<dbReference type="InterPro" id="IPR031567">
    <property type="entry name" value="CRIM_dom"/>
</dbReference>
<evidence type="ECO:0000256" key="1">
    <source>
        <dbReference type="ARBA" id="ARBA00010088"/>
    </source>
</evidence>
<feature type="domain" description="CRIM" evidence="7">
    <location>
        <begin position="256"/>
        <end position="389"/>
    </location>
</feature>
<dbReference type="Pfam" id="PF06441">
    <property type="entry name" value="EHN"/>
    <property type="match status" value="1"/>
</dbReference>
<accession>A0AAD5U7F4</accession>
<feature type="domain" description="AB hydrolase-1" evidence="5">
    <location>
        <begin position="611"/>
        <end position="689"/>
    </location>
</feature>
<dbReference type="AlphaFoldDB" id="A0AAD5U7F4"/>
<reference evidence="8" key="1">
    <citation type="submission" date="2020-05" db="EMBL/GenBank/DDBJ databases">
        <title>Phylogenomic resolution of chytrid fungi.</title>
        <authorList>
            <person name="Stajich J.E."/>
            <person name="Amses K."/>
            <person name="Simmons R."/>
            <person name="Seto K."/>
            <person name="Myers J."/>
            <person name="Bonds A."/>
            <person name="Quandt C.A."/>
            <person name="Barry K."/>
            <person name="Liu P."/>
            <person name="Grigoriev I."/>
            <person name="Longcore J.E."/>
            <person name="James T.Y."/>
        </authorList>
    </citation>
    <scope>NUCLEOTIDE SEQUENCE</scope>
    <source>
        <strain evidence="8">JEL0476</strain>
    </source>
</reference>
<dbReference type="PANTHER" id="PTHR21661">
    <property type="entry name" value="EPOXIDE HYDROLASE 1-RELATED"/>
    <property type="match status" value="1"/>
</dbReference>
<feature type="compositionally biased region" description="Basic and acidic residues" evidence="4">
    <location>
        <begin position="128"/>
        <end position="145"/>
    </location>
</feature>
<evidence type="ECO:0000259" key="5">
    <source>
        <dbReference type="Pfam" id="PF00561"/>
    </source>
</evidence>
<organism evidence="8 9">
    <name type="scientific">Clydaea vesicula</name>
    <dbReference type="NCBI Taxonomy" id="447962"/>
    <lineage>
        <taxon>Eukaryota</taxon>
        <taxon>Fungi</taxon>
        <taxon>Fungi incertae sedis</taxon>
        <taxon>Chytridiomycota</taxon>
        <taxon>Chytridiomycota incertae sedis</taxon>
        <taxon>Chytridiomycetes</taxon>
        <taxon>Lobulomycetales</taxon>
        <taxon>Lobulomycetaceae</taxon>
        <taxon>Clydaea</taxon>
    </lineage>
</organism>
<comment type="caution">
    <text evidence="8">The sequence shown here is derived from an EMBL/GenBank/DDBJ whole genome shotgun (WGS) entry which is preliminary data.</text>
</comment>
<feature type="domain" description="Epoxide hydrolase N-terminal" evidence="6">
    <location>
        <begin position="527"/>
        <end position="602"/>
    </location>
</feature>
<dbReference type="Pfam" id="PF16978">
    <property type="entry name" value="CRIM"/>
    <property type="match status" value="1"/>
</dbReference>
<evidence type="ECO:0000313" key="9">
    <source>
        <dbReference type="Proteomes" id="UP001211065"/>
    </source>
</evidence>
<evidence type="ECO:0000256" key="4">
    <source>
        <dbReference type="SAM" id="MobiDB-lite"/>
    </source>
</evidence>
<dbReference type="InterPro" id="IPR000639">
    <property type="entry name" value="Epox_hydrolase-like"/>
</dbReference>
<proteinExistence type="inferred from homology"/>
<dbReference type="PANTHER" id="PTHR21661:SF35">
    <property type="entry name" value="EPOXIDE HYDROLASE"/>
    <property type="match status" value="1"/>
</dbReference>
<dbReference type="PRINTS" id="PR00412">
    <property type="entry name" value="EPOXHYDRLASE"/>
</dbReference>
<keyword evidence="9" id="KW-1185">Reference proteome</keyword>
<dbReference type="GO" id="GO:0097176">
    <property type="term" value="P:epoxide metabolic process"/>
    <property type="evidence" value="ECO:0007669"/>
    <property type="project" value="TreeGrafter"/>
</dbReference>
<keyword evidence="2" id="KW-0058">Aromatic hydrocarbons catabolism</keyword>
<dbReference type="Proteomes" id="UP001211065">
    <property type="component" value="Unassembled WGS sequence"/>
</dbReference>
<gene>
    <name evidence="8" type="primary">EPHX1_2</name>
    <name evidence="8" type="ORF">HK099_002157</name>
</gene>
<name>A0AAD5U7F4_9FUNG</name>
<dbReference type="SUPFAM" id="SSF53474">
    <property type="entry name" value="alpha/beta-Hydrolases"/>
    <property type="match status" value="1"/>
</dbReference>
<dbReference type="EMBL" id="JADGJW010000017">
    <property type="protein sequence ID" value="KAJ3227406.1"/>
    <property type="molecule type" value="Genomic_DNA"/>
</dbReference>
<feature type="region of interest" description="Disordered" evidence="4">
    <location>
        <begin position="113"/>
        <end position="186"/>
    </location>
</feature>